<dbReference type="VEuPathDB" id="FungiDB:C8Q69DRAFT_444459"/>
<dbReference type="EMBL" id="RCNU01000005">
    <property type="protein sequence ID" value="RWQ95552.1"/>
    <property type="molecule type" value="Genomic_DNA"/>
</dbReference>
<dbReference type="GeneID" id="39598277"/>
<organism evidence="1 2">
    <name type="scientific">Byssochlamys spectabilis</name>
    <name type="common">Paecilomyces variotii</name>
    <dbReference type="NCBI Taxonomy" id="264951"/>
    <lineage>
        <taxon>Eukaryota</taxon>
        <taxon>Fungi</taxon>
        <taxon>Dikarya</taxon>
        <taxon>Ascomycota</taxon>
        <taxon>Pezizomycotina</taxon>
        <taxon>Eurotiomycetes</taxon>
        <taxon>Eurotiomycetidae</taxon>
        <taxon>Eurotiales</taxon>
        <taxon>Thermoascaceae</taxon>
        <taxon>Paecilomyces</taxon>
    </lineage>
</organism>
<dbReference type="Proteomes" id="UP000283841">
    <property type="component" value="Unassembled WGS sequence"/>
</dbReference>
<name>A0A443HUQ3_BYSSP</name>
<comment type="caution">
    <text evidence="1">The sequence shown here is derived from an EMBL/GenBank/DDBJ whole genome shotgun (WGS) entry which is preliminary data.</text>
</comment>
<dbReference type="AlphaFoldDB" id="A0A443HUQ3"/>
<evidence type="ECO:0000313" key="1">
    <source>
        <dbReference type="EMBL" id="RWQ95552.1"/>
    </source>
</evidence>
<dbReference type="RefSeq" id="XP_028485197.1">
    <property type="nucleotide sequence ID" value="XM_028629000.1"/>
</dbReference>
<reference evidence="1 2" key="1">
    <citation type="journal article" date="2018" name="Front. Microbiol.">
        <title>Genomic and genetic insights into a cosmopolitan fungus, Paecilomyces variotii (Eurotiales).</title>
        <authorList>
            <person name="Urquhart A.S."/>
            <person name="Mondo S.J."/>
            <person name="Makela M.R."/>
            <person name="Hane J.K."/>
            <person name="Wiebenga A."/>
            <person name="He G."/>
            <person name="Mihaltcheva S."/>
            <person name="Pangilinan J."/>
            <person name="Lipzen A."/>
            <person name="Barry K."/>
            <person name="de Vries R.P."/>
            <person name="Grigoriev I.V."/>
            <person name="Idnurm A."/>
        </authorList>
    </citation>
    <scope>NUCLEOTIDE SEQUENCE [LARGE SCALE GENOMIC DNA]</scope>
    <source>
        <strain evidence="1 2">CBS 101075</strain>
    </source>
</reference>
<protein>
    <submittedName>
        <fullName evidence="1">Uncharacterized protein</fullName>
    </submittedName>
</protein>
<accession>A0A443HUQ3</accession>
<gene>
    <name evidence="1" type="ORF">C8Q69DRAFT_444459</name>
</gene>
<evidence type="ECO:0000313" key="2">
    <source>
        <dbReference type="Proteomes" id="UP000283841"/>
    </source>
</evidence>
<sequence length="299" mass="33913">MIVFFRSAFHLARSDRITVLRLLYDRLLLASNQDVWTAYRVMSIILKSFCVVPEHQDVCTTGEFVRSTRVSPVSPNLTGRPPSLMTPGYRWMSGLLGSNGMRDFVTRLAAQTFLSSIYHLLLLTVRDTITLAMKHNVATFDAYVEEHGDDGRKPANNGDAAFVYIRPLFLPCSPMMHASEALDRLEASRADSKQNSPDEHQTFATPCLQDTLRWTNRGLIWHSELRQRSGHAKRAHRPAPASSQMAVEDQLYIYYYYSGTERAMDARDHKEQVKYEQTTDDPPAIHRSVTSVANVACLD</sequence>
<proteinExistence type="predicted"/>
<keyword evidence="2" id="KW-1185">Reference proteome</keyword>